<comment type="caution">
    <text evidence="2">The sequence shown here is derived from an EMBL/GenBank/DDBJ whole genome shotgun (WGS) entry which is preliminary data.</text>
</comment>
<proteinExistence type="predicted"/>
<gene>
    <name evidence="2" type="ORF">HMPREF1872_01264</name>
</gene>
<dbReference type="Pfam" id="PF00483">
    <property type="entry name" value="NTP_transferase"/>
    <property type="match status" value="1"/>
</dbReference>
<sequence>MAKKVLVVLAAGLATRFGSLKQLQGVNDFNEVLLDYSVYDAKRAGFTAVVFIIKREMEKEFEARIARHLRPYIEVRYAYQDMTDLPVDVKLDPERTKPLGTAHALYCTRKSVKADEKMVVINADDYYGIQAYQTLADYLDQTDMQVNGQAEYAMVAFEISKTLSEEGTVSRGVCAISEAGYLSDIHERTQIAYITKEQAGCDANSCSLEAMLAMENGERLIGYTEDDGETWTLLAPHTPVSMNIWAFDYSIFTLCENYVKEFLINSLAKNPLKGECYLPMAIGEARELGNVVVKAFKGSDQWFGLTYKSDQPKVQAAIKELIADKVYPPQLWA</sequence>
<dbReference type="STRING" id="1497955.HMPREF1872_01264"/>
<dbReference type="RefSeq" id="WP_066714838.1">
    <property type="nucleotide sequence ID" value="NZ_CP118869.1"/>
</dbReference>
<reference evidence="3" key="1">
    <citation type="submission" date="2016-01" db="EMBL/GenBank/DDBJ databases">
        <authorList>
            <person name="Mitreva M."/>
            <person name="Pepin K.H."/>
            <person name="Mihindukulasuriya K.A."/>
            <person name="Fulton R."/>
            <person name="Fronick C."/>
            <person name="O'Laughlin M."/>
            <person name="Miner T."/>
            <person name="Herter B."/>
            <person name="Rosa B.A."/>
            <person name="Cordes M."/>
            <person name="Tomlinson C."/>
            <person name="Wollam A."/>
            <person name="Palsikar V.B."/>
            <person name="Mardis E.R."/>
            <person name="Wilson R.K."/>
        </authorList>
    </citation>
    <scope>NUCLEOTIDE SEQUENCE [LARGE SCALE GENOMIC DNA]</scope>
    <source>
        <strain evidence="3">KA00274</strain>
    </source>
</reference>
<dbReference type="SUPFAM" id="SSF53448">
    <property type="entry name" value="Nucleotide-diphospho-sugar transferases"/>
    <property type="match status" value="1"/>
</dbReference>
<dbReference type="Gene3D" id="3.90.550.10">
    <property type="entry name" value="Spore Coat Polysaccharide Biosynthesis Protein SpsA, Chain A"/>
    <property type="match status" value="1"/>
</dbReference>
<dbReference type="AlphaFoldDB" id="A0A133Y7M9"/>
<evidence type="ECO:0000259" key="1">
    <source>
        <dbReference type="Pfam" id="PF00483"/>
    </source>
</evidence>
<dbReference type="InterPro" id="IPR005835">
    <property type="entry name" value="NTP_transferase_dom"/>
</dbReference>
<evidence type="ECO:0000313" key="2">
    <source>
        <dbReference type="EMBL" id="KXB39232.1"/>
    </source>
</evidence>
<keyword evidence="3" id="KW-1185">Reference proteome</keyword>
<organism evidence="2 3">
    <name type="scientific">Amygdalobacter nucleatus</name>
    <dbReference type="NCBI Taxonomy" id="3029274"/>
    <lineage>
        <taxon>Bacteria</taxon>
        <taxon>Bacillati</taxon>
        <taxon>Bacillota</taxon>
        <taxon>Clostridia</taxon>
        <taxon>Eubacteriales</taxon>
        <taxon>Oscillospiraceae</taxon>
        <taxon>Amygdalobacter</taxon>
    </lineage>
</organism>
<dbReference type="InterPro" id="IPR029044">
    <property type="entry name" value="Nucleotide-diphossugar_trans"/>
</dbReference>
<dbReference type="EMBL" id="LSCV01000042">
    <property type="protein sequence ID" value="KXB39232.1"/>
    <property type="molecule type" value="Genomic_DNA"/>
</dbReference>
<feature type="domain" description="Nucleotidyl transferase" evidence="1">
    <location>
        <begin position="7"/>
        <end position="142"/>
    </location>
</feature>
<protein>
    <recommendedName>
        <fullName evidence="1">Nucleotidyl transferase domain-containing protein</fullName>
    </recommendedName>
</protein>
<name>A0A133Y7M9_9FIRM</name>
<dbReference type="Proteomes" id="UP000070080">
    <property type="component" value="Unassembled WGS sequence"/>
</dbReference>
<evidence type="ECO:0000313" key="3">
    <source>
        <dbReference type="Proteomes" id="UP000070080"/>
    </source>
</evidence>
<accession>A0A133Y7M9</accession>
<dbReference type="OrthoDB" id="9779926at2"/>